<name>A0A0N8H6M4_9HYPO</name>
<accession>A0A0N8H6M4</accession>
<evidence type="ECO:0000313" key="4">
    <source>
        <dbReference type="EMBL" id="KPM39380.1"/>
    </source>
</evidence>
<dbReference type="InterPro" id="IPR036291">
    <property type="entry name" value="NAD(P)-bd_dom_sf"/>
</dbReference>
<dbReference type="EMBL" id="LKCW01000109">
    <property type="protein sequence ID" value="KPM39380.1"/>
    <property type="molecule type" value="Genomic_DNA"/>
</dbReference>
<comment type="similarity">
    <text evidence="1">Belongs to the NmrA-type oxidoreductase family.</text>
</comment>
<dbReference type="Gene3D" id="3.90.25.10">
    <property type="entry name" value="UDP-galactose 4-epimerase, domain 1"/>
    <property type="match status" value="1"/>
</dbReference>
<dbReference type="Proteomes" id="UP000050424">
    <property type="component" value="Unassembled WGS sequence"/>
</dbReference>
<evidence type="ECO:0000256" key="1">
    <source>
        <dbReference type="ARBA" id="ARBA00006328"/>
    </source>
</evidence>
<reference evidence="4 5" key="1">
    <citation type="submission" date="2015-09" db="EMBL/GenBank/DDBJ databases">
        <title>Draft genome of a European isolate of the apple canker pathogen Neonectria ditissima.</title>
        <authorList>
            <person name="Gomez-Cortecero A."/>
            <person name="Harrison R.J."/>
            <person name="Armitage A.D."/>
        </authorList>
    </citation>
    <scope>NUCLEOTIDE SEQUENCE [LARGE SCALE GENOMIC DNA]</scope>
    <source>
        <strain evidence="4 5">R09/05</strain>
    </source>
</reference>
<dbReference type="InterPro" id="IPR051164">
    <property type="entry name" value="NmrA-like_oxidored"/>
</dbReference>
<comment type="caution">
    <text evidence="4">The sequence shown here is derived from an EMBL/GenBank/DDBJ whole genome shotgun (WGS) entry which is preliminary data.</text>
</comment>
<dbReference type="Pfam" id="PF05368">
    <property type="entry name" value="NmrA"/>
    <property type="match status" value="1"/>
</dbReference>
<feature type="domain" description="NmrA-like" evidence="3">
    <location>
        <begin position="6"/>
        <end position="294"/>
    </location>
</feature>
<organism evidence="4 5">
    <name type="scientific">Neonectria ditissima</name>
    <dbReference type="NCBI Taxonomy" id="78410"/>
    <lineage>
        <taxon>Eukaryota</taxon>
        <taxon>Fungi</taxon>
        <taxon>Dikarya</taxon>
        <taxon>Ascomycota</taxon>
        <taxon>Pezizomycotina</taxon>
        <taxon>Sordariomycetes</taxon>
        <taxon>Hypocreomycetidae</taxon>
        <taxon>Hypocreales</taxon>
        <taxon>Nectriaceae</taxon>
        <taxon>Neonectria</taxon>
    </lineage>
</organism>
<dbReference type="OrthoDB" id="300709at2759"/>
<dbReference type="GO" id="GO:0005634">
    <property type="term" value="C:nucleus"/>
    <property type="evidence" value="ECO:0007669"/>
    <property type="project" value="TreeGrafter"/>
</dbReference>
<keyword evidence="2" id="KW-0521">NADP</keyword>
<dbReference type="STRING" id="78410.A0A0N8H6M4"/>
<evidence type="ECO:0000313" key="5">
    <source>
        <dbReference type="Proteomes" id="UP000050424"/>
    </source>
</evidence>
<dbReference type="Gene3D" id="3.40.50.720">
    <property type="entry name" value="NAD(P)-binding Rossmann-like Domain"/>
    <property type="match status" value="1"/>
</dbReference>
<evidence type="ECO:0000256" key="2">
    <source>
        <dbReference type="ARBA" id="ARBA00022857"/>
    </source>
</evidence>
<gene>
    <name evidence="4" type="ORF">AK830_g7211</name>
</gene>
<dbReference type="SUPFAM" id="SSF51735">
    <property type="entry name" value="NAD(P)-binding Rossmann-fold domains"/>
    <property type="match status" value="1"/>
</dbReference>
<proteinExistence type="inferred from homology"/>
<protein>
    <recommendedName>
        <fullName evidence="3">NmrA-like domain-containing protein</fullName>
    </recommendedName>
</protein>
<dbReference type="PANTHER" id="PTHR42748">
    <property type="entry name" value="NITROGEN METABOLITE REPRESSION PROTEIN NMRA FAMILY MEMBER"/>
    <property type="match status" value="1"/>
</dbReference>
<evidence type="ECO:0000259" key="3">
    <source>
        <dbReference type="Pfam" id="PF05368"/>
    </source>
</evidence>
<dbReference type="InterPro" id="IPR008030">
    <property type="entry name" value="NmrA-like"/>
</dbReference>
<dbReference type="PANTHER" id="PTHR42748:SF28">
    <property type="entry name" value="NMRA-LIKE DOMAIN-CONTAINING PROTEIN"/>
    <property type="match status" value="1"/>
</dbReference>
<sequence length="329" mass="35345">MTLPILTVWGALGRQGASVVSSFTSDAAPQYHIRALTSNVDSPAAKELSSKPNVSVVGIDPNSLDSIVAAFQGSSLVFANTVFQPALFLQSGASSAQEVEANQGLNIARAASRTASLKHIIWSTLPDSLSVTEGRLNVPHFQSKIPAEKYLLSSESGLANKTTFLRVGVYGSMIQGPPYYPISVEAAKARLLILPISPDVAIPFAGDETFNVGLFAKAIFSQPEKTIGRYVTGTAEFLSPRDWAKSVEKALTRRGKESRVVFVESALSEFEELWGALGTEIGVMFRYFNDYGKSSYDVGTDGRQVVTAQDLGIADLLRSSEEAAAQVEW</sequence>
<keyword evidence="5" id="KW-1185">Reference proteome</keyword>
<dbReference type="AlphaFoldDB" id="A0A0N8H6M4"/>